<dbReference type="InterPro" id="IPR000305">
    <property type="entry name" value="GIY-YIG_endonuc"/>
</dbReference>
<dbReference type="CDD" id="cd10434">
    <property type="entry name" value="GIY-YIG_UvrC_Cho"/>
    <property type="match status" value="1"/>
</dbReference>
<dbReference type="NCBIfam" id="TIGR00573">
    <property type="entry name" value="dnaq"/>
    <property type="match status" value="1"/>
</dbReference>
<reference evidence="4 5" key="1">
    <citation type="submission" date="2019-11" db="EMBL/GenBank/DDBJ databases">
        <title>Maribacter lutea sp. nov., a marine bacterium isolated from intertidal sand.</title>
        <authorList>
            <person name="Liu A."/>
        </authorList>
    </citation>
    <scope>NUCLEOTIDE SEQUENCE [LARGE SCALE GENOMIC DNA]</scope>
    <source>
        <strain evidence="4 5">RZ05</strain>
    </source>
</reference>
<dbReference type="InterPro" id="IPR006054">
    <property type="entry name" value="DnaQ"/>
</dbReference>
<dbReference type="Pfam" id="PF01541">
    <property type="entry name" value="GIY-YIG"/>
    <property type="match status" value="1"/>
</dbReference>
<dbReference type="GO" id="GO:0003677">
    <property type="term" value="F:DNA binding"/>
    <property type="evidence" value="ECO:0007669"/>
    <property type="project" value="InterPro"/>
</dbReference>
<dbReference type="InterPro" id="IPR035901">
    <property type="entry name" value="GIY-YIG_endonuc_sf"/>
</dbReference>
<dbReference type="SMART" id="SM00479">
    <property type="entry name" value="EXOIII"/>
    <property type="match status" value="1"/>
</dbReference>
<dbReference type="Gene3D" id="3.40.1440.10">
    <property type="entry name" value="GIY-YIG endonuclease"/>
    <property type="match status" value="1"/>
</dbReference>
<name>A0A6I2MSS0_9FLAO</name>
<dbReference type="InterPro" id="IPR036397">
    <property type="entry name" value="RNaseH_sf"/>
</dbReference>
<dbReference type="AlphaFoldDB" id="A0A6I2MSS0"/>
<proteinExistence type="predicted"/>
<evidence type="ECO:0000256" key="2">
    <source>
        <dbReference type="ARBA" id="ARBA00026073"/>
    </source>
</evidence>
<keyword evidence="4" id="KW-0540">Nuclease</keyword>
<feature type="domain" description="GIY-YIG" evidence="3">
    <location>
        <begin position="195"/>
        <end position="271"/>
    </location>
</feature>
<accession>A0A6I2MSS0</accession>
<dbReference type="GO" id="GO:0045004">
    <property type="term" value="P:DNA replication proofreading"/>
    <property type="evidence" value="ECO:0007669"/>
    <property type="project" value="TreeGrafter"/>
</dbReference>
<dbReference type="OrthoDB" id="9803913at2"/>
<dbReference type="SUPFAM" id="SSF53098">
    <property type="entry name" value="Ribonuclease H-like"/>
    <property type="match status" value="1"/>
</dbReference>
<evidence type="ECO:0000259" key="3">
    <source>
        <dbReference type="PROSITE" id="PS50164"/>
    </source>
</evidence>
<dbReference type="InterPro" id="IPR013520">
    <property type="entry name" value="Ribonucl_H"/>
</dbReference>
<dbReference type="SUPFAM" id="SSF82771">
    <property type="entry name" value="GIY-YIG endonuclease"/>
    <property type="match status" value="1"/>
</dbReference>
<protein>
    <submittedName>
        <fullName evidence="4">Exonuclease</fullName>
    </submittedName>
</protein>
<dbReference type="Gene3D" id="3.30.420.10">
    <property type="entry name" value="Ribonuclease H-like superfamily/Ribonuclease H"/>
    <property type="match status" value="1"/>
</dbReference>
<dbReference type="Proteomes" id="UP000443153">
    <property type="component" value="Unassembled WGS sequence"/>
</dbReference>
<dbReference type="PROSITE" id="PS50164">
    <property type="entry name" value="GIY_YIG"/>
    <property type="match status" value="1"/>
</dbReference>
<dbReference type="GO" id="GO:0008408">
    <property type="term" value="F:3'-5' exonuclease activity"/>
    <property type="evidence" value="ECO:0007669"/>
    <property type="project" value="TreeGrafter"/>
</dbReference>
<comment type="subunit">
    <text evidence="2">DNA polymerase III contains a core (composed of alpha, epsilon and theta chains) that associates with a tau subunit. This core dimerizes to form the POLIII' complex. PolIII' associates with the gamma complex (composed of gamma, delta, delta', psi and chi chains) and with the beta chain to form the complete DNA polymerase III complex.</text>
</comment>
<evidence type="ECO:0000313" key="5">
    <source>
        <dbReference type="Proteomes" id="UP000443153"/>
    </source>
</evidence>
<dbReference type="GO" id="GO:0006289">
    <property type="term" value="P:nucleotide-excision repair"/>
    <property type="evidence" value="ECO:0007669"/>
    <property type="project" value="InterPro"/>
</dbReference>
<dbReference type="EMBL" id="WKJH01000030">
    <property type="protein sequence ID" value="MRX66002.1"/>
    <property type="molecule type" value="Genomic_DNA"/>
</dbReference>
<dbReference type="PANTHER" id="PTHR30231">
    <property type="entry name" value="DNA POLYMERASE III SUBUNIT EPSILON"/>
    <property type="match status" value="1"/>
</dbReference>
<dbReference type="RefSeq" id="WP_154369396.1">
    <property type="nucleotide sequence ID" value="NZ_WKJH01000030.1"/>
</dbReference>
<comment type="caution">
    <text evidence="4">The sequence shown here is derived from an EMBL/GenBank/DDBJ whole genome shotgun (WGS) entry which is preliminary data.</text>
</comment>
<dbReference type="SMART" id="SM00465">
    <property type="entry name" value="GIYc"/>
    <property type="match status" value="1"/>
</dbReference>
<dbReference type="PANTHER" id="PTHR30231:SF41">
    <property type="entry name" value="DNA POLYMERASE III SUBUNIT EPSILON"/>
    <property type="match status" value="1"/>
</dbReference>
<comment type="function">
    <text evidence="1">DNA polymerase III is a complex, multichain enzyme responsible for most of the replicative synthesis in bacteria. The epsilon subunit contain the editing function and is a proofreading 3'-5' exonuclease.</text>
</comment>
<gene>
    <name evidence="4" type="ORF">GJ691_17765</name>
</gene>
<dbReference type="InterPro" id="IPR047296">
    <property type="entry name" value="GIY-YIG_UvrC_Cho"/>
</dbReference>
<dbReference type="Pfam" id="PF00929">
    <property type="entry name" value="RNase_T"/>
    <property type="match status" value="1"/>
</dbReference>
<dbReference type="GO" id="GO:0005829">
    <property type="term" value="C:cytosol"/>
    <property type="evidence" value="ECO:0007669"/>
    <property type="project" value="TreeGrafter"/>
</dbReference>
<dbReference type="GO" id="GO:0003887">
    <property type="term" value="F:DNA-directed DNA polymerase activity"/>
    <property type="evidence" value="ECO:0007669"/>
    <property type="project" value="InterPro"/>
</dbReference>
<sequence length="451" mass="51671">MYTILDIETTGGKYNEEGITEIAIHKFDGHKVVDKFISLVNPEREIQPFVANLTGINNKMLRTAPKFHEVAKRIVEITEDTVLVAHNAQFDYRILRTEFRRLGYNFERKTLCTVDLSKNLLPDAESYSLGKLVRSLGIPMSDRHRANGDALATLKLFKLLLSKDTGKTIIKEVVREETHGELSQRQLDIVEQMPSETGLYYMHDKKGDILFLGKSTNIKKRVNQHFTKNGSKSRQLQKETKTITFEKTGSELVSLLKEHEELLKNKPRFNHKARKKRLTALYPSINEDGYQTFVIAQQTKEKSNITTFNSFLSAKNFLEKITEEFQLCPKINGLEDKNPCGSDNQCLGACMGKESPSDYNQRVQEAINKYSISNKTLLIVDKGREIGEYSAIFIKNGVFMGLGYYDLNYQINNIHILESIITPMRGDITTSHIIDSYLRKKRVKKIIDFNN</sequence>
<dbReference type="InterPro" id="IPR012337">
    <property type="entry name" value="RNaseH-like_sf"/>
</dbReference>
<keyword evidence="5" id="KW-1185">Reference proteome</keyword>
<dbReference type="CDD" id="cd06127">
    <property type="entry name" value="DEDDh"/>
    <property type="match status" value="1"/>
</dbReference>
<evidence type="ECO:0000313" key="4">
    <source>
        <dbReference type="EMBL" id="MRX66002.1"/>
    </source>
</evidence>
<evidence type="ECO:0000256" key="1">
    <source>
        <dbReference type="ARBA" id="ARBA00025483"/>
    </source>
</evidence>
<organism evidence="4 5">
    <name type="scientific">Maribacter luteus</name>
    <dbReference type="NCBI Taxonomy" id="2594478"/>
    <lineage>
        <taxon>Bacteria</taxon>
        <taxon>Pseudomonadati</taxon>
        <taxon>Bacteroidota</taxon>
        <taxon>Flavobacteriia</taxon>
        <taxon>Flavobacteriales</taxon>
        <taxon>Flavobacteriaceae</taxon>
        <taxon>Maribacter</taxon>
    </lineage>
</organism>
<dbReference type="FunFam" id="3.30.420.10:FF:000045">
    <property type="entry name" value="3'-5' exonuclease DinG"/>
    <property type="match status" value="1"/>
</dbReference>
<keyword evidence="4" id="KW-0378">Hydrolase</keyword>
<keyword evidence="4" id="KW-0269">Exonuclease</keyword>